<dbReference type="EMBL" id="FXYG01000004">
    <property type="protein sequence ID" value="SMX47216.1"/>
    <property type="molecule type" value="Genomic_DNA"/>
</dbReference>
<evidence type="ECO:0000313" key="2">
    <source>
        <dbReference type="Proteomes" id="UP000202485"/>
    </source>
</evidence>
<keyword evidence="1" id="KW-0378">Hydrolase</keyword>
<name>A0A238KYT5_9RHOB</name>
<dbReference type="InterPro" id="IPR007325">
    <property type="entry name" value="KFase/CYL"/>
</dbReference>
<accession>A0A238KYT5</accession>
<dbReference type="SUPFAM" id="SSF102198">
    <property type="entry name" value="Putative cyclase"/>
    <property type="match status" value="1"/>
</dbReference>
<dbReference type="Gene3D" id="3.50.30.50">
    <property type="entry name" value="Putative cyclase"/>
    <property type="match status" value="1"/>
</dbReference>
<dbReference type="PANTHER" id="PTHR31118:SF12">
    <property type="entry name" value="CYCLASE-LIKE PROTEIN 2"/>
    <property type="match status" value="1"/>
</dbReference>
<dbReference type="GO" id="GO:0004061">
    <property type="term" value="F:arylformamidase activity"/>
    <property type="evidence" value="ECO:0007669"/>
    <property type="project" value="UniProtKB-EC"/>
</dbReference>
<dbReference type="Pfam" id="PF04199">
    <property type="entry name" value="Cyclase"/>
    <property type="match status" value="1"/>
</dbReference>
<dbReference type="PROSITE" id="PS51318">
    <property type="entry name" value="TAT"/>
    <property type="match status" value="1"/>
</dbReference>
<protein>
    <submittedName>
        <fullName evidence="1">Kynurenine formamidase</fullName>
        <ecNumber evidence="1">3.5.1.9</ecNumber>
    </submittedName>
</protein>
<dbReference type="RefSeq" id="WP_093964528.1">
    <property type="nucleotide sequence ID" value="NZ_FXYG01000004.1"/>
</dbReference>
<dbReference type="InterPro" id="IPR037175">
    <property type="entry name" value="KFase_sf"/>
</dbReference>
<dbReference type="OrthoDB" id="9777007at2"/>
<proteinExistence type="predicted"/>
<evidence type="ECO:0000313" key="1">
    <source>
        <dbReference type="EMBL" id="SMX47216.1"/>
    </source>
</evidence>
<sequence length="272" mass="28470">MCDVCVMNALKDRMLSRRSFFKAGAAMAAGTTLGTVAAPPALAAGHGEVLDMTHVYDADFPTYFGQPGIEATQAFNFKEHGFNLFNLAVNEHTGTHVDAPLHFSADGQSVDEIPVSNLVCPLCVVDIAARAAEDPDAQVTPDDLKAWIAANGDIPDGACVAMHSGWATKTATPEFRNADGDGKMHFPGFHVEAAQMLIEGTGAVALAVDTLSLDHGPSADFVTHYAWLPTNRYGIENLANLDKVPASGATLVVGAPAHRGGSGGPARIFAMV</sequence>
<dbReference type="EC" id="3.5.1.9" evidence="1"/>
<organism evidence="1 2">
    <name type="scientific">Ruegeria arenilitoris</name>
    <dbReference type="NCBI Taxonomy" id="1173585"/>
    <lineage>
        <taxon>Bacteria</taxon>
        <taxon>Pseudomonadati</taxon>
        <taxon>Pseudomonadota</taxon>
        <taxon>Alphaproteobacteria</taxon>
        <taxon>Rhodobacterales</taxon>
        <taxon>Roseobacteraceae</taxon>
        <taxon>Ruegeria</taxon>
    </lineage>
</organism>
<dbReference type="AlphaFoldDB" id="A0A238KYT5"/>
<keyword evidence="2" id="KW-1185">Reference proteome</keyword>
<gene>
    <name evidence="1" type="primary">kynB_1</name>
    <name evidence="1" type="ORF">RUA8715_03022</name>
</gene>
<reference evidence="2" key="1">
    <citation type="submission" date="2017-05" db="EMBL/GenBank/DDBJ databases">
        <authorList>
            <person name="Rodrigo-Torres L."/>
            <person name="Arahal R. D."/>
            <person name="Lucena T."/>
        </authorList>
    </citation>
    <scope>NUCLEOTIDE SEQUENCE [LARGE SCALE GENOMIC DNA]</scope>
    <source>
        <strain evidence="2">CECT 8715</strain>
    </source>
</reference>
<dbReference type="PANTHER" id="PTHR31118">
    <property type="entry name" value="CYCLASE-LIKE PROTEIN 2"/>
    <property type="match status" value="1"/>
</dbReference>
<dbReference type="GO" id="GO:0019441">
    <property type="term" value="P:L-tryptophan catabolic process to kynurenine"/>
    <property type="evidence" value="ECO:0007669"/>
    <property type="project" value="InterPro"/>
</dbReference>
<dbReference type="InterPro" id="IPR006311">
    <property type="entry name" value="TAT_signal"/>
</dbReference>
<dbReference type="Proteomes" id="UP000202485">
    <property type="component" value="Unassembled WGS sequence"/>
</dbReference>